<gene>
    <name evidence="2" type="ORF">M983_2991</name>
</gene>
<accession>A0A198FCF3</accession>
<evidence type="ECO:0000313" key="2">
    <source>
        <dbReference type="EMBL" id="OAT22578.1"/>
    </source>
</evidence>
<dbReference type="PATRIC" id="fig|1354337.4.peg.3078"/>
<dbReference type="EMBL" id="LXEN01000150">
    <property type="protein sequence ID" value="OAT22578.1"/>
    <property type="molecule type" value="Genomic_DNA"/>
</dbReference>
<organism evidence="2 3">
    <name type="scientific">Proteus myxofaciens ATCC 19692</name>
    <dbReference type="NCBI Taxonomy" id="1354337"/>
    <lineage>
        <taxon>Bacteria</taxon>
        <taxon>Pseudomonadati</taxon>
        <taxon>Pseudomonadota</taxon>
        <taxon>Gammaproteobacteria</taxon>
        <taxon>Enterobacterales</taxon>
        <taxon>Morganellaceae</taxon>
        <taxon>Proteus</taxon>
    </lineage>
</organism>
<dbReference type="AlphaFoldDB" id="A0A198FCF3"/>
<feature type="signal peptide" evidence="1">
    <location>
        <begin position="1"/>
        <end position="23"/>
    </location>
</feature>
<dbReference type="Proteomes" id="UP000094023">
    <property type="component" value="Unassembled WGS sequence"/>
</dbReference>
<evidence type="ECO:0000256" key="1">
    <source>
        <dbReference type="SAM" id="SignalP"/>
    </source>
</evidence>
<name>A0A198FCF3_9GAMM</name>
<keyword evidence="3" id="KW-1185">Reference proteome</keyword>
<keyword evidence="1" id="KW-0732">Signal</keyword>
<comment type="caution">
    <text evidence="2">The sequence shown here is derived from an EMBL/GenBank/DDBJ whole genome shotgun (WGS) entry which is preliminary data.</text>
</comment>
<reference evidence="2 3" key="1">
    <citation type="submission" date="2016-04" db="EMBL/GenBank/DDBJ databases">
        <title>ATOL: Assembling a taxonomically balanced genome-scale reconstruction of the evolutionary history of the Enterobacteriaceae.</title>
        <authorList>
            <person name="Plunkett G.III."/>
            <person name="Neeno-Eckwall E.C."/>
            <person name="Glasner J.D."/>
            <person name="Perna N.T."/>
        </authorList>
    </citation>
    <scope>NUCLEOTIDE SEQUENCE [LARGE SCALE GENOMIC DNA]</scope>
    <source>
        <strain evidence="2 3">ATCC 19692</strain>
    </source>
</reference>
<protein>
    <submittedName>
        <fullName evidence="2">Uncharacterized protein</fullName>
    </submittedName>
</protein>
<proteinExistence type="predicted"/>
<evidence type="ECO:0000313" key="3">
    <source>
        <dbReference type="Proteomes" id="UP000094023"/>
    </source>
</evidence>
<sequence>MNMKKIIAVIIGLSFLFPVFSYANNNVVNDCSVYVKSIKLDNGNYRFRIVDVAGNNNNGSNDWSFTAKDKDTAQLLNFAYMLRHKICINYTYYADYWQITNVELAG</sequence>
<dbReference type="STRING" id="1354337.M983_2991"/>
<feature type="chain" id="PRO_5008278747" evidence="1">
    <location>
        <begin position="24"/>
        <end position="106"/>
    </location>
</feature>